<gene>
    <name evidence="2" type="ORF">EXY23_17205</name>
</gene>
<dbReference type="AlphaFoldDB" id="A0A4R4DD47"/>
<dbReference type="InterPro" id="IPR029063">
    <property type="entry name" value="SAM-dependent_MTases_sf"/>
</dbReference>
<dbReference type="Proteomes" id="UP000295023">
    <property type="component" value="Unassembled WGS sequence"/>
</dbReference>
<evidence type="ECO:0000313" key="3">
    <source>
        <dbReference type="Proteomes" id="UP000295023"/>
    </source>
</evidence>
<reference evidence="2 3" key="1">
    <citation type="submission" date="2019-03" db="EMBL/GenBank/DDBJ databases">
        <title>Paracraurococcus aquatilis NE82 genome sequence.</title>
        <authorList>
            <person name="Zhao Y."/>
            <person name="Du Z."/>
        </authorList>
    </citation>
    <scope>NUCLEOTIDE SEQUENCE [LARGE SCALE GENOMIC DNA]</scope>
    <source>
        <strain evidence="2 3">NE82</strain>
    </source>
</reference>
<dbReference type="EMBL" id="SKBM01000017">
    <property type="protein sequence ID" value="TCZ57926.1"/>
    <property type="molecule type" value="Genomic_DNA"/>
</dbReference>
<dbReference type="SUPFAM" id="SSF53335">
    <property type="entry name" value="S-adenosyl-L-methionine-dependent methyltransferases"/>
    <property type="match status" value="1"/>
</dbReference>
<organism evidence="2 3">
    <name type="scientific">Roseicella aquatilis</name>
    <dbReference type="NCBI Taxonomy" id="2527868"/>
    <lineage>
        <taxon>Bacteria</taxon>
        <taxon>Pseudomonadati</taxon>
        <taxon>Pseudomonadota</taxon>
        <taxon>Alphaproteobacteria</taxon>
        <taxon>Acetobacterales</taxon>
        <taxon>Roseomonadaceae</taxon>
        <taxon>Roseicella</taxon>
    </lineage>
</organism>
<dbReference type="Gene3D" id="3.40.50.150">
    <property type="entry name" value="Vaccinia Virus protein VP39"/>
    <property type="match status" value="1"/>
</dbReference>
<evidence type="ECO:0008006" key="4">
    <source>
        <dbReference type="Google" id="ProtNLM"/>
    </source>
</evidence>
<name>A0A4R4DD47_9PROT</name>
<evidence type="ECO:0000256" key="1">
    <source>
        <dbReference type="SAM" id="MobiDB-lite"/>
    </source>
</evidence>
<protein>
    <recommendedName>
        <fullName evidence="4">DNA methylase adenine-specific domain-containing protein</fullName>
    </recommendedName>
</protein>
<accession>A0A4R4DD47</accession>
<feature type="region of interest" description="Disordered" evidence="1">
    <location>
        <begin position="148"/>
        <end position="172"/>
    </location>
</feature>
<proteinExistence type="predicted"/>
<comment type="caution">
    <text evidence="2">The sequence shown here is derived from an EMBL/GenBank/DDBJ whole genome shotgun (WGS) entry which is preliminary data.</text>
</comment>
<sequence>MARSGASRETRPGKPEVAGVALLSRQRALSAAADTASVEAARAVAQAGTVAWWEASAADHGMPRLAPAALPDGLPLTELSDFTVAEACAFGRDLARLPMTDAVVALGRLYTQALPSAHRAEQGIFYTPPPLAGRLLNKAERAGHDWRTGRALDPSCGGGRSLSKPPLACWPQ</sequence>
<evidence type="ECO:0000313" key="2">
    <source>
        <dbReference type="EMBL" id="TCZ57926.1"/>
    </source>
</evidence>
<keyword evidence="3" id="KW-1185">Reference proteome</keyword>